<dbReference type="GO" id="GO:0016491">
    <property type="term" value="F:oxidoreductase activity"/>
    <property type="evidence" value="ECO:0007669"/>
    <property type="project" value="UniProtKB-KW"/>
</dbReference>
<dbReference type="Proteomes" id="UP000008063">
    <property type="component" value="Unassembled WGS sequence"/>
</dbReference>
<keyword evidence="3" id="KW-0560">Oxidoreductase</keyword>
<evidence type="ECO:0008006" key="9">
    <source>
        <dbReference type="Google" id="ProtNLM"/>
    </source>
</evidence>
<name>F8Q1W5_SERL3</name>
<dbReference type="Gene3D" id="2.60.120.330">
    <property type="entry name" value="B-lactam Antibiotic, Isopenicillin N Synthase, Chain"/>
    <property type="match status" value="1"/>
</dbReference>
<comment type="similarity">
    <text evidence="1">Belongs to the iron/ascorbate-dependent oxidoreductase family.</text>
</comment>
<dbReference type="GO" id="GO:0046872">
    <property type="term" value="F:metal ion binding"/>
    <property type="evidence" value="ECO:0007669"/>
    <property type="project" value="UniProtKB-KW"/>
</dbReference>
<dbReference type="InterPro" id="IPR044861">
    <property type="entry name" value="IPNS-like_FE2OG_OXY"/>
</dbReference>
<evidence type="ECO:0000256" key="4">
    <source>
        <dbReference type="ARBA" id="ARBA00023004"/>
    </source>
</evidence>
<dbReference type="Pfam" id="PF03171">
    <property type="entry name" value="2OG-FeII_Oxy"/>
    <property type="match status" value="1"/>
</dbReference>
<keyword evidence="8" id="KW-1185">Reference proteome</keyword>
<dbReference type="OrthoDB" id="406156at2759"/>
<feature type="domain" description="Isopenicillin N synthase-like Fe(2+) 2OG dioxygenase" evidence="5">
    <location>
        <begin position="195"/>
        <end position="282"/>
    </location>
</feature>
<evidence type="ECO:0000256" key="2">
    <source>
        <dbReference type="ARBA" id="ARBA00022723"/>
    </source>
</evidence>
<dbReference type="InterPro" id="IPR026992">
    <property type="entry name" value="DIOX_N"/>
</dbReference>
<sequence length="391" mass="44951">MPVPSTSLPECARYIPPPTTQENLDFADLAIIDLAKAQTPEGRAELYPEVRDALRSNGFVYAINHGYTQAQRDRIFDIADVPFTVVPPDEMKTYTANIAKVGYYQGYKARRYWRVDTENQVLDQIEHYGINRNVYKRPHPQALRPLMPEIDAFARHNHTNVLQPILKLLALSLELPEDTLVEKHKFDVAGETAVRFMKYYKRSEEEEKLSKNVWLKGHTDVGSVTILWSQPVGGLQILSKDGKWKWVRHIDNALVINTGDAMEFFSGGYYKPTIHRVVRPPGDQLAYDRLGVFYFSMPDDDVRLIPLVESPVLQRVGVERRCADEDAPLYEQWRKDRTTSYGRTELKKGTEKGSRQLLRTSVWFIFYFLSLKIYGLSASSKCIPDCEEILS</sequence>
<dbReference type="InterPro" id="IPR027443">
    <property type="entry name" value="IPNS-like_sf"/>
</dbReference>
<keyword evidence="4" id="KW-0408">Iron</keyword>
<dbReference type="PANTHER" id="PTHR10209">
    <property type="entry name" value="OXIDOREDUCTASE, 2OG-FE II OXYGENASE FAMILY PROTEIN"/>
    <property type="match status" value="1"/>
</dbReference>
<evidence type="ECO:0000256" key="3">
    <source>
        <dbReference type="ARBA" id="ARBA00023002"/>
    </source>
</evidence>
<dbReference type="PRINTS" id="PR00682">
    <property type="entry name" value="IPNSYNTHASE"/>
</dbReference>
<gene>
    <name evidence="7" type="ORF">SERLA73DRAFT_183815</name>
</gene>
<dbReference type="OMA" id="WIKGHTD"/>
<evidence type="ECO:0000313" key="8">
    <source>
        <dbReference type="Proteomes" id="UP000008063"/>
    </source>
</evidence>
<dbReference type="EMBL" id="GL945482">
    <property type="protein sequence ID" value="EGN97176.1"/>
    <property type="molecule type" value="Genomic_DNA"/>
</dbReference>
<evidence type="ECO:0000259" key="6">
    <source>
        <dbReference type="Pfam" id="PF14226"/>
    </source>
</evidence>
<dbReference type="PANTHER" id="PTHR10209:SF867">
    <property type="entry name" value="2-OXOGLUTARATE (2OG) AND FE(II)-DEPENDENT OXYGENASE SUPERFAMILY PROTEIN"/>
    <property type="match status" value="1"/>
</dbReference>
<evidence type="ECO:0000259" key="5">
    <source>
        <dbReference type="Pfam" id="PF03171"/>
    </source>
</evidence>
<dbReference type="HOGENOM" id="CLU_010119_10_0_1"/>
<feature type="domain" description="Non-haem dioxygenase N-terminal" evidence="6">
    <location>
        <begin position="31"/>
        <end position="136"/>
    </location>
</feature>
<evidence type="ECO:0000313" key="7">
    <source>
        <dbReference type="EMBL" id="EGN97176.1"/>
    </source>
</evidence>
<dbReference type="AlphaFoldDB" id="F8Q1W5"/>
<protein>
    <recommendedName>
        <fullName evidence="9">Fe2OG dioxygenase domain-containing protein</fullName>
    </recommendedName>
</protein>
<dbReference type="SUPFAM" id="SSF51197">
    <property type="entry name" value="Clavaminate synthase-like"/>
    <property type="match status" value="1"/>
</dbReference>
<keyword evidence="2" id="KW-0479">Metal-binding</keyword>
<evidence type="ECO:0000256" key="1">
    <source>
        <dbReference type="ARBA" id="ARBA00008056"/>
    </source>
</evidence>
<feature type="non-terminal residue" evidence="7">
    <location>
        <position position="391"/>
    </location>
</feature>
<organism evidence="8">
    <name type="scientific">Serpula lacrymans var. lacrymans (strain S7.3)</name>
    <name type="common">Dry rot fungus</name>
    <dbReference type="NCBI Taxonomy" id="936435"/>
    <lineage>
        <taxon>Eukaryota</taxon>
        <taxon>Fungi</taxon>
        <taxon>Dikarya</taxon>
        <taxon>Basidiomycota</taxon>
        <taxon>Agaricomycotina</taxon>
        <taxon>Agaricomycetes</taxon>
        <taxon>Agaricomycetidae</taxon>
        <taxon>Boletales</taxon>
        <taxon>Coniophorineae</taxon>
        <taxon>Serpulaceae</taxon>
        <taxon>Serpula</taxon>
    </lineage>
</organism>
<proteinExistence type="inferred from homology"/>
<accession>F8Q1W5</accession>
<reference evidence="8" key="1">
    <citation type="journal article" date="2011" name="Science">
        <title>The plant cell wall-decomposing machinery underlies the functional diversity of forest fungi.</title>
        <authorList>
            <person name="Eastwood D.C."/>
            <person name="Floudas D."/>
            <person name="Binder M."/>
            <person name="Majcherczyk A."/>
            <person name="Schneider P."/>
            <person name="Aerts A."/>
            <person name="Asiegbu F.O."/>
            <person name="Baker S.E."/>
            <person name="Barry K."/>
            <person name="Bendiksby M."/>
            <person name="Blumentritt M."/>
            <person name="Coutinho P.M."/>
            <person name="Cullen D."/>
            <person name="de Vries R.P."/>
            <person name="Gathman A."/>
            <person name="Goodell B."/>
            <person name="Henrissat B."/>
            <person name="Ihrmark K."/>
            <person name="Kauserud H."/>
            <person name="Kohler A."/>
            <person name="LaButti K."/>
            <person name="Lapidus A."/>
            <person name="Lavin J.L."/>
            <person name="Lee Y.-H."/>
            <person name="Lindquist E."/>
            <person name="Lilly W."/>
            <person name="Lucas S."/>
            <person name="Morin E."/>
            <person name="Murat C."/>
            <person name="Oguiza J.A."/>
            <person name="Park J."/>
            <person name="Pisabarro A.G."/>
            <person name="Riley R."/>
            <person name="Rosling A."/>
            <person name="Salamov A."/>
            <person name="Schmidt O."/>
            <person name="Schmutz J."/>
            <person name="Skrede I."/>
            <person name="Stenlid J."/>
            <person name="Wiebenga A."/>
            <person name="Xie X."/>
            <person name="Kuees U."/>
            <person name="Hibbett D.S."/>
            <person name="Hoffmeister D."/>
            <person name="Hoegberg N."/>
            <person name="Martin F."/>
            <person name="Grigoriev I.V."/>
            <person name="Watkinson S.C."/>
        </authorList>
    </citation>
    <scope>NUCLEOTIDE SEQUENCE [LARGE SCALE GENOMIC DNA]</scope>
    <source>
        <strain evidence="8">strain S7.3</strain>
    </source>
</reference>
<dbReference type="InParanoid" id="F8Q1W5"/>
<dbReference type="STRING" id="936435.F8Q1W5"/>
<dbReference type="Pfam" id="PF14226">
    <property type="entry name" value="DIOX_N"/>
    <property type="match status" value="1"/>
</dbReference>